<feature type="transmembrane region" description="Helical" evidence="5">
    <location>
        <begin position="170"/>
        <end position="194"/>
    </location>
</feature>
<dbReference type="GO" id="GO:0022857">
    <property type="term" value="F:transmembrane transporter activity"/>
    <property type="evidence" value="ECO:0007669"/>
    <property type="project" value="TreeGrafter"/>
</dbReference>
<dbReference type="AlphaFoldDB" id="A0A2T2NCK6"/>
<feature type="transmembrane region" description="Helical" evidence="5">
    <location>
        <begin position="82"/>
        <end position="101"/>
    </location>
</feature>
<evidence type="ECO:0000256" key="1">
    <source>
        <dbReference type="ARBA" id="ARBA00004141"/>
    </source>
</evidence>
<evidence type="ECO:0008006" key="8">
    <source>
        <dbReference type="Google" id="ProtNLM"/>
    </source>
</evidence>
<keyword evidence="7" id="KW-1185">Reference proteome</keyword>
<evidence type="ECO:0000256" key="3">
    <source>
        <dbReference type="ARBA" id="ARBA00022989"/>
    </source>
</evidence>
<name>A0A2T2NCK6_CORCC</name>
<keyword evidence="2 5" id="KW-0812">Transmembrane</keyword>
<dbReference type="SUPFAM" id="SSF103473">
    <property type="entry name" value="MFS general substrate transporter"/>
    <property type="match status" value="1"/>
</dbReference>
<dbReference type="GO" id="GO:0005886">
    <property type="term" value="C:plasma membrane"/>
    <property type="evidence" value="ECO:0007669"/>
    <property type="project" value="TreeGrafter"/>
</dbReference>
<evidence type="ECO:0000256" key="5">
    <source>
        <dbReference type="SAM" id="Phobius"/>
    </source>
</evidence>
<protein>
    <recommendedName>
        <fullName evidence="8">MFS general substrate transporter</fullName>
    </recommendedName>
</protein>
<dbReference type="PANTHER" id="PTHR23502:SF151">
    <property type="entry name" value="MAJOR FACILITATOR SUPERFAMILY (MFS) PROFILE DOMAIN-CONTAINING PROTEIN"/>
    <property type="match status" value="1"/>
</dbReference>
<proteinExistence type="predicted"/>
<dbReference type="Gene3D" id="1.20.1250.20">
    <property type="entry name" value="MFS general substrate transporter like domains"/>
    <property type="match status" value="1"/>
</dbReference>
<dbReference type="OrthoDB" id="2441642at2759"/>
<dbReference type="Proteomes" id="UP000240883">
    <property type="component" value="Unassembled WGS sequence"/>
</dbReference>
<feature type="transmembrane region" description="Helical" evidence="5">
    <location>
        <begin position="49"/>
        <end position="70"/>
    </location>
</feature>
<comment type="subcellular location">
    <subcellularLocation>
        <location evidence="1">Membrane</location>
        <topology evidence="1">Multi-pass membrane protein</topology>
    </subcellularLocation>
</comment>
<gene>
    <name evidence="6" type="ORF">BS50DRAFT_576951</name>
</gene>
<evidence type="ECO:0000256" key="2">
    <source>
        <dbReference type="ARBA" id="ARBA00022692"/>
    </source>
</evidence>
<sequence length="225" mass="25045">MAYRGCKRPGDNPTIEIQNIDTREEERGPINLPIPFLSIRLIFYKDTCLMLWSAASPYAVWYCIQASIPISYHQIYGYNDLLASFYSLSGGVVVIVGGFVAGRLMDCNFKRVSDAVGFTANHVSMEEMPNFPIEKSRSRGWYIWQVFSICASAGYGWAVHYRVHPSVPLILQFFLGLKCTVILQIYSTLVVDIFPGNNGAASASNNITRSTLSAVLVAILEVLQV</sequence>
<accession>A0A2T2NCK6</accession>
<dbReference type="STRING" id="1448308.A0A2T2NCK6"/>
<dbReference type="InterPro" id="IPR036259">
    <property type="entry name" value="MFS_trans_sf"/>
</dbReference>
<reference evidence="6 7" key="1">
    <citation type="journal article" date="2018" name="Front. Microbiol.">
        <title>Genome-Wide Analysis of Corynespora cassiicola Leaf Fall Disease Putative Effectors.</title>
        <authorList>
            <person name="Lopez D."/>
            <person name="Ribeiro S."/>
            <person name="Label P."/>
            <person name="Fumanal B."/>
            <person name="Venisse J.S."/>
            <person name="Kohler A."/>
            <person name="de Oliveira R.R."/>
            <person name="Labutti K."/>
            <person name="Lipzen A."/>
            <person name="Lail K."/>
            <person name="Bauer D."/>
            <person name="Ohm R.A."/>
            <person name="Barry K.W."/>
            <person name="Spatafora J."/>
            <person name="Grigoriev I.V."/>
            <person name="Martin F.M."/>
            <person name="Pujade-Renaud V."/>
        </authorList>
    </citation>
    <scope>NUCLEOTIDE SEQUENCE [LARGE SCALE GENOMIC DNA]</scope>
    <source>
        <strain evidence="6 7">Philippines</strain>
    </source>
</reference>
<evidence type="ECO:0000313" key="6">
    <source>
        <dbReference type="EMBL" id="PSN63157.1"/>
    </source>
</evidence>
<evidence type="ECO:0000256" key="4">
    <source>
        <dbReference type="ARBA" id="ARBA00023136"/>
    </source>
</evidence>
<evidence type="ECO:0000313" key="7">
    <source>
        <dbReference type="Proteomes" id="UP000240883"/>
    </source>
</evidence>
<organism evidence="6 7">
    <name type="scientific">Corynespora cassiicola Philippines</name>
    <dbReference type="NCBI Taxonomy" id="1448308"/>
    <lineage>
        <taxon>Eukaryota</taxon>
        <taxon>Fungi</taxon>
        <taxon>Dikarya</taxon>
        <taxon>Ascomycota</taxon>
        <taxon>Pezizomycotina</taxon>
        <taxon>Dothideomycetes</taxon>
        <taxon>Pleosporomycetidae</taxon>
        <taxon>Pleosporales</taxon>
        <taxon>Corynesporascaceae</taxon>
        <taxon>Corynespora</taxon>
    </lineage>
</organism>
<dbReference type="EMBL" id="KZ678140">
    <property type="protein sequence ID" value="PSN63157.1"/>
    <property type="molecule type" value="Genomic_DNA"/>
</dbReference>
<dbReference type="PANTHER" id="PTHR23502">
    <property type="entry name" value="MAJOR FACILITATOR SUPERFAMILY"/>
    <property type="match status" value="1"/>
</dbReference>
<feature type="transmembrane region" description="Helical" evidence="5">
    <location>
        <begin position="141"/>
        <end position="158"/>
    </location>
</feature>
<keyword evidence="4 5" id="KW-0472">Membrane</keyword>
<feature type="non-terminal residue" evidence="6">
    <location>
        <position position="225"/>
    </location>
</feature>
<keyword evidence="3 5" id="KW-1133">Transmembrane helix</keyword>